<dbReference type="Proteomes" id="UP001224139">
    <property type="component" value="Unassembled WGS sequence"/>
</dbReference>
<protein>
    <submittedName>
        <fullName evidence="3">Helix-turn-helix domain-containing protein</fullName>
    </submittedName>
</protein>
<keyword evidence="4" id="KW-1185">Reference proteome</keyword>
<evidence type="ECO:0000256" key="1">
    <source>
        <dbReference type="ARBA" id="ARBA00023125"/>
    </source>
</evidence>
<dbReference type="EMBL" id="JAUCFG010000002">
    <property type="protein sequence ID" value="MDM5438657.1"/>
    <property type="molecule type" value="Genomic_DNA"/>
</dbReference>
<name>A0ABT7R6U7_9BACI</name>
<dbReference type="Pfam" id="PF01381">
    <property type="entry name" value="HTH_3"/>
    <property type="match status" value="1"/>
</dbReference>
<dbReference type="InterPro" id="IPR001387">
    <property type="entry name" value="Cro/C1-type_HTH"/>
</dbReference>
<accession>A0ABT7R6U7</accession>
<dbReference type="SUPFAM" id="SSF47413">
    <property type="entry name" value="lambda repressor-like DNA-binding domains"/>
    <property type="match status" value="1"/>
</dbReference>
<evidence type="ECO:0000259" key="2">
    <source>
        <dbReference type="PROSITE" id="PS50943"/>
    </source>
</evidence>
<organism evidence="3 4">
    <name type="scientific">Bacillus hominis</name>
    <dbReference type="NCBI Taxonomy" id="2817478"/>
    <lineage>
        <taxon>Bacteria</taxon>
        <taxon>Bacillati</taxon>
        <taxon>Bacillota</taxon>
        <taxon>Bacilli</taxon>
        <taxon>Bacillales</taxon>
        <taxon>Bacillaceae</taxon>
        <taxon>Bacillus</taxon>
        <taxon>Bacillus cereus group</taxon>
    </lineage>
</organism>
<feature type="domain" description="HTH cro/C1-type" evidence="2">
    <location>
        <begin position="9"/>
        <end position="63"/>
    </location>
</feature>
<dbReference type="CDD" id="cd00093">
    <property type="entry name" value="HTH_XRE"/>
    <property type="match status" value="1"/>
</dbReference>
<dbReference type="Gene3D" id="1.10.260.40">
    <property type="entry name" value="lambda repressor-like DNA-binding domains"/>
    <property type="match status" value="1"/>
</dbReference>
<comment type="caution">
    <text evidence="3">The sequence shown here is derived from an EMBL/GenBank/DDBJ whole genome shotgun (WGS) entry which is preliminary data.</text>
</comment>
<dbReference type="RefSeq" id="WP_242214914.1">
    <property type="nucleotide sequence ID" value="NZ_JAUCFG010000002.1"/>
</dbReference>
<dbReference type="PANTHER" id="PTHR46558:SF13">
    <property type="entry name" value="HTH-TYPE TRANSCRIPTIONAL REGULATOR IMMR"/>
    <property type="match status" value="1"/>
</dbReference>
<dbReference type="PROSITE" id="PS50943">
    <property type="entry name" value="HTH_CROC1"/>
    <property type="match status" value="1"/>
</dbReference>
<sequence length="134" mass="15670">MKNGIGERIREGRKRINKTQKELAIHMKVSPQVISNWEREYTYPDPDDIVVLSNILGCSTHFIITGEEEAIPTSSTNEKHYDSLNEISRHVKQLGINDMGFFDIEKWKNLSPEDVEMIKRHFDMVVELAEKRRK</sequence>
<dbReference type="InterPro" id="IPR010982">
    <property type="entry name" value="Lambda_DNA-bd_dom_sf"/>
</dbReference>
<evidence type="ECO:0000313" key="4">
    <source>
        <dbReference type="Proteomes" id="UP001224139"/>
    </source>
</evidence>
<reference evidence="3 4" key="1">
    <citation type="submission" date="2023-06" db="EMBL/GenBank/DDBJ databases">
        <title>Comparative genomics of Bacillaceae isolates and their secondary metabolite potential.</title>
        <authorList>
            <person name="Song L."/>
            <person name="Nielsen L.J."/>
            <person name="Mohite O."/>
            <person name="Xu X."/>
            <person name="Weber T."/>
            <person name="Kovacs A.T."/>
        </authorList>
    </citation>
    <scope>NUCLEOTIDE SEQUENCE [LARGE SCALE GENOMIC DNA]</scope>
    <source>
        <strain evidence="3 4">DX2.1</strain>
    </source>
</reference>
<evidence type="ECO:0000313" key="3">
    <source>
        <dbReference type="EMBL" id="MDM5438657.1"/>
    </source>
</evidence>
<dbReference type="PANTHER" id="PTHR46558">
    <property type="entry name" value="TRACRIPTIONAL REGULATORY PROTEIN-RELATED-RELATED"/>
    <property type="match status" value="1"/>
</dbReference>
<proteinExistence type="predicted"/>
<gene>
    <name evidence="3" type="ORF">QUG02_11045</name>
</gene>
<dbReference type="SMART" id="SM00530">
    <property type="entry name" value="HTH_XRE"/>
    <property type="match status" value="1"/>
</dbReference>
<keyword evidence="1" id="KW-0238">DNA-binding</keyword>